<dbReference type="InterPro" id="IPR023214">
    <property type="entry name" value="HAD_sf"/>
</dbReference>
<protein>
    <submittedName>
        <fullName evidence="4">HAD family hydrolase</fullName>
        <ecNumber evidence="4">3.1.3.-</ecNumber>
    </submittedName>
</protein>
<keyword evidence="5" id="KW-1185">Reference proteome</keyword>
<evidence type="ECO:0000313" key="5">
    <source>
        <dbReference type="Proteomes" id="UP001378242"/>
    </source>
</evidence>
<dbReference type="SFLD" id="SFLDG01129">
    <property type="entry name" value="C1.5:_HAD__Beta-PGM__Phosphata"/>
    <property type="match status" value="1"/>
</dbReference>
<reference evidence="4 5" key="1">
    <citation type="submission" date="2024-02" db="EMBL/GenBank/DDBJ databases">
        <title>Bacteria isolated from the canopy kelp, Nereocystis luetkeana.</title>
        <authorList>
            <person name="Pfister C.A."/>
            <person name="Younker I.T."/>
            <person name="Light S.H."/>
        </authorList>
    </citation>
    <scope>NUCLEOTIDE SEQUENCE [LARGE SCALE GENOMIC DNA]</scope>
    <source>
        <strain evidence="4 5">TI.5.07</strain>
    </source>
</reference>
<evidence type="ECO:0000256" key="2">
    <source>
        <dbReference type="ARBA" id="ARBA00022801"/>
    </source>
</evidence>
<dbReference type="SFLD" id="SFLDS00003">
    <property type="entry name" value="Haloacid_Dehalogenase"/>
    <property type="match status" value="1"/>
</dbReference>
<dbReference type="Gene3D" id="1.20.120.1600">
    <property type="match status" value="1"/>
</dbReference>
<dbReference type="EC" id="3.1.3.-" evidence="4"/>
<dbReference type="RefSeq" id="WP_341542761.1">
    <property type="nucleotide sequence ID" value="NZ_JBAKAP010000019.1"/>
</dbReference>
<dbReference type="InterPro" id="IPR036412">
    <property type="entry name" value="HAD-like_sf"/>
</dbReference>
<comment type="cofactor">
    <cofactor evidence="1">
        <name>Mg(2+)</name>
        <dbReference type="ChEBI" id="CHEBI:18420"/>
    </cofactor>
</comment>
<dbReference type="PANTHER" id="PTHR46470:SF4">
    <property type="entry name" value="5-AMINO-6-(5-PHOSPHO-D-RIBITYLAMINO)URACIL PHOSPHATASE YIGB"/>
    <property type="match status" value="1"/>
</dbReference>
<evidence type="ECO:0000256" key="1">
    <source>
        <dbReference type="ARBA" id="ARBA00001946"/>
    </source>
</evidence>
<keyword evidence="2 4" id="KW-0378">Hydrolase</keyword>
<name>A0ABU9GJ48_COBMA</name>
<dbReference type="InterPro" id="IPR006439">
    <property type="entry name" value="HAD-SF_hydro_IA"/>
</dbReference>
<organism evidence="4 5">
    <name type="scientific">Cobetia marina</name>
    <name type="common">Deleya marina</name>
    <dbReference type="NCBI Taxonomy" id="28258"/>
    <lineage>
        <taxon>Bacteria</taxon>
        <taxon>Pseudomonadati</taxon>
        <taxon>Pseudomonadota</taxon>
        <taxon>Gammaproteobacteria</taxon>
        <taxon>Oceanospirillales</taxon>
        <taxon>Halomonadaceae</taxon>
        <taxon>Cobetia</taxon>
    </lineage>
</organism>
<dbReference type="InterPro" id="IPR051400">
    <property type="entry name" value="HAD-like_hydrolase"/>
</dbReference>
<proteinExistence type="predicted"/>
<dbReference type="Proteomes" id="UP001378242">
    <property type="component" value="Unassembled WGS sequence"/>
</dbReference>
<dbReference type="NCBIfam" id="TIGR01549">
    <property type="entry name" value="HAD-SF-IA-v1"/>
    <property type="match status" value="1"/>
</dbReference>
<comment type="caution">
    <text evidence="4">The sequence shown here is derived from an EMBL/GenBank/DDBJ whole genome shotgun (WGS) entry which is preliminary data.</text>
</comment>
<evidence type="ECO:0000256" key="3">
    <source>
        <dbReference type="ARBA" id="ARBA00022842"/>
    </source>
</evidence>
<dbReference type="GO" id="GO:0016787">
    <property type="term" value="F:hydrolase activity"/>
    <property type="evidence" value="ECO:0007669"/>
    <property type="project" value="UniProtKB-KW"/>
</dbReference>
<dbReference type="Pfam" id="PF00702">
    <property type="entry name" value="Hydrolase"/>
    <property type="match status" value="1"/>
</dbReference>
<gene>
    <name evidence="4" type="ORF">V6243_15100</name>
</gene>
<dbReference type="SUPFAM" id="SSF56784">
    <property type="entry name" value="HAD-like"/>
    <property type="match status" value="1"/>
</dbReference>
<evidence type="ECO:0000313" key="4">
    <source>
        <dbReference type="EMBL" id="MEL0618152.1"/>
    </source>
</evidence>
<dbReference type="Gene3D" id="3.40.50.1000">
    <property type="entry name" value="HAD superfamily/HAD-like"/>
    <property type="match status" value="1"/>
</dbReference>
<dbReference type="PANTHER" id="PTHR46470">
    <property type="entry name" value="N-ACYLNEURAMINATE-9-PHOSPHATASE"/>
    <property type="match status" value="1"/>
</dbReference>
<sequence length="240" mass="27121">MPATTPSLTALTFDLDDTLWANRPIMERAETEHYAWLDGEIGHATDFPLEEYTRRRMALGLKHPLRRGDFTWLRREAMRIMLRDAGHGEKEAHHWSHAAVERFLALRHELQPFPEASELLDSLARHYRLGAITNGNVDLTRLALDHHFEFSIAAGEWLAPKPDARPFLAAMARLGSRPSTTLHVGDSWKEDALPAVRLGMQAAWIDVKGRGAPEPVPAGVHVISHVRELPELLRHLNASR</sequence>
<keyword evidence="3" id="KW-0460">Magnesium</keyword>
<dbReference type="EMBL" id="JBAKAP010000019">
    <property type="protein sequence ID" value="MEL0618152.1"/>
    <property type="molecule type" value="Genomic_DNA"/>
</dbReference>
<accession>A0ABU9GJ48</accession>